<protein>
    <submittedName>
        <fullName evidence="3">Uncharacterized protein KIAA0825 homolog isoform X2</fullName>
    </submittedName>
</protein>
<evidence type="ECO:0000256" key="1">
    <source>
        <dbReference type="SAM" id="MobiDB-lite"/>
    </source>
</evidence>
<name>A0ABM1UC43_MICOH</name>
<feature type="region of interest" description="Disordered" evidence="1">
    <location>
        <begin position="311"/>
        <end position="335"/>
    </location>
</feature>
<dbReference type="PANTHER" id="PTHR33960:SF1">
    <property type="entry name" value="SIMILAR TO KIAA0825 PROTEIN"/>
    <property type="match status" value="1"/>
</dbReference>
<sequence length="1154" mass="131479">MDSLNEYSRNSFDLQSLLNSLPGDLEFKQIFSDIGEQMGQNAASIEHCIEEIQFEVNKLCPDVQLQTTTDCFKWLASYDSVSSKSASISHGDLIAFLKIMQDVLNNEENQEEMILDLLWDLSCQSNISFLSLLGGTSFSFLSRICLHSVEDYSSVDVKSVWDDIRLHLRRFLVSRLESHNEINNSQQRIELKSQCMQQLLLLYPESEVVAKYQSIQKRLLAKFLQNSFPSYNRDSDLEVIVHGSQNTMLTIYSMIIEDFNILCEILAPSSMTQFIKESYLDTITEEMAKILENFCELQLIKNAVPVAKTVKSSSKHRGTMRASVSSGCPQDRRHSSSSLHELRFLSQLTESALKLEKSIQELFEEAFLLLEMPRNAPGIVKKSDKEAMGEKHIANEVSVPPEPLLPVKEAALLEFDWRNVFKESSLAMGQCISTAIEGFSTKVLQQEQMERTSAVSYTMNLVNVPKVWREGHIFPEEEQPKKVAKFCSDIMEKLDTMLPLALACRDDSLQEIRGNFVEGCCKVARAVLERLQERGREVPSRAPLKNLHILLSTATYLSQHFMQYDNLMRETTKKPIFLVPVQQCQEFINTLQFQLTDYCVRVCATSILQDAESHRWDDHKAFYEGERCSFSVQMWHYFSWALRHDLWTILPAKQAQEILARVLEKSLCLLASRYAQACPSPKRTAQIRPASAGGLNAKGQLKLLLSQPCCKWNLLLETLLHGDGLIPRILLKSSKQAPGIEKGEKEGCSVVEAIFKVLYHCHLSPQTFGHVFMSYMENEQLWDFLCSVPVSVCTESQPEVIHCLRLALMDAVKDTVQQVISVLRCGRNHETDLNKPRVPDHLLQSLPREWGYIPRESRRKEPSKGFPRLAAQAVSVVISKLPTVIACLPPTIKYFFFLSERKMSKNLAELKKAGLLVWNLIVIICRIFEDGNTVERLTGAFLDRRSKEKAAFISVCLESILGERSPCQLTQKVILSIERQNPNWMEHQLLRAKTLSINCAFLVVGESSGIEGDAALELTEQKTNTMVLDLCHKPGGSEYLRRIYHIMRLNEDYLKEQLSATDGSEEKPLPRQPLKVTSRNVEDQPPVFNPFHVQKMFSENMLDQAATATWCWNWSNLLPNYLRVDKMTFGALLRNRLLQEGVAKIKDMISSLRV</sequence>
<dbReference type="Pfam" id="PF14906">
    <property type="entry name" value="DUF4495"/>
    <property type="match status" value="2"/>
</dbReference>
<evidence type="ECO:0000313" key="2">
    <source>
        <dbReference type="Proteomes" id="UP000694915"/>
    </source>
</evidence>
<accession>A0ABM1UC43</accession>
<organism evidence="2 3">
    <name type="scientific">Microtus ochrogaster</name>
    <name type="common">Prairie vole</name>
    <dbReference type="NCBI Taxonomy" id="79684"/>
    <lineage>
        <taxon>Eukaryota</taxon>
        <taxon>Metazoa</taxon>
        <taxon>Chordata</taxon>
        <taxon>Craniata</taxon>
        <taxon>Vertebrata</taxon>
        <taxon>Euteleostomi</taxon>
        <taxon>Mammalia</taxon>
        <taxon>Eutheria</taxon>
        <taxon>Euarchontoglires</taxon>
        <taxon>Glires</taxon>
        <taxon>Rodentia</taxon>
        <taxon>Myomorpha</taxon>
        <taxon>Muroidea</taxon>
        <taxon>Cricetidae</taxon>
        <taxon>Arvicolinae</taxon>
        <taxon>Microtus</taxon>
    </lineage>
</organism>
<dbReference type="RefSeq" id="XP_026639555.1">
    <property type="nucleotide sequence ID" value="XM_026783754.1"/>
</dbReference>
<dbReference type="InterPro" id="IPR027993">
    <property type="entry name" value="DUF4495"/>
</dbReference>
<keyword evidence="2" id="KW-1185">Reference proteome</keyword>
<proteinExistence type="predicted"/>
<gene>
    <name evidence="3" type="primary">Kiaa0825</name>
</gene>
<dbReference type="GeneID" id="101998237"/>
<dbReference type="PANTHER" id="PTHR33960">
    <property type="entry name" value="SIMILAR TO KIAA0825 PROTEIN"/>
    <property type="match status" value="1"/>
</dbReference>
<dbReference type="Proteomes" id="UP000694915">
    <property type="component" value="Chromosome 19"/>
</dbReference>
<evidence type="ECO:0000313" key="3">
    <source>
        <dbReference type="RefSeq" id="XP_026639555.1"/>
    </source>
</evidence>
<reference evidence="3" key="1">
    <citation type="submission" date="2025-08" db="UniProtKB">
        <authorList>
            <consortium name="RefSeq"/>
        </authorList>
    </citation>
    <scope>IDENTIFICATION</scope>
</reference>